<keyword evidence="1" id="KW-1133">Transmembrane helix</keyword>
<evidence type="ECO:0000256" key="1">
    <source>
        <dbReference type="SAM" id="Phobius"/>
    </source>
</evidence>
<name>A0A7H4MLL8_KLEVA</name>
<protein>
    <submittedName>
        <fullName evidence="2">Uncharacterized protein</fullName>
    </submittedName>
</protein>
<comment type="caution">
    <text evidence="2">The sequence shown here is derived from an EMBL/GenBank/DDBJ whole genome shotgun (WGS) entry which is preliminary data.</text>
</comment>
<reference evidence="2 3" key="1">
    <citation type="submission" date="2018-06" db="EMBL/GenBank/DDBJ databases">
        <authorList>
            <consortium name="Pathogen Informatics"/>
            <person name="Doyle S."/>
        </authorList>
    </citation>
    <scope>NUCLEOTIDE SEQUENCE [LARGE SCALE GENOMIC DNA]</scope>
    <source>
        <strain evidence="2 3">NCTC9177</strain>
    </source>
</reference>
<dbReference type="RefSeq" id="WP_110217050.1">
    <property type="nucleotide sequence ID" value="NZ_BIGL01000001.1"/>
</dbReference>
<keyword evidence="1" id="KW-0812">Transmembrane</keyword>
<evidence type="ECO:0000313" key="2">
    <source>
        <dbReference type="EMBL" id="STS91218.1"/>
    </source>
</evidence>
<sequence length="257" mass="27491">MTPNIVNFIENAVLLPVGIPQVQQEIEAVLPALDLNKLPDAVVAGNTLVDLSKSTPEIRGPLSLALTFATLAANGSVGLNAAEGEWFASYKYNLLQLGLNVSPSSFTSATFSKQGLAVHKAIIPFLTVALGGIGVGPVILALLENLKQADENQPWIRLFDKQSKRFETREISLGAVNTDALETHIRHVTARLSVNDSETNILFFKIDKSSAEFQSATTQITANNQHLSALEQPLRNRLGQLADDAIKAATLVGIGAS</sequence>
<organism evidence="2 3">
    <name type="scientific">Klebsiella variicola</name>
    <dbReference type="NCBI Taxonomy" id="244366"/>
    <lineage>
        <taxon>Bacteria</taxon>
        <taxon>Pseudomonadati</taxon>
        <taxon>Pseudomonadota</taxon>
        <taxon>Gammaproteobacteria</taxon>
        <taxon>Enterobacterales</taxon>
        <taxon>Enterobacteriaceae</taxon>
        <taxon>Klebsiella/Raoultella group</taxon>
        <taxon>Klebsiella</taxon>
        <taxon>Klebsiella pneumoniae complex</taxon>
    </lineage>
</organism>
<dbReference type="AlphaFoldDB" id="A0A7H4MLL8"/>
<evidence type="ECO:0000313" key="3">
    <source>
        <dbReference type="Proteomes" id="UP000254545"/>
    </source>
</evidence>
<proteinExistence type="predicted"/>
<gene>
    <name evidence="2" type="ORF">NCTC9177_05124</name>
</gene>
<dbReference type="Proteomes" id="UP000254545">
    <property type="component" value="Unassembled WGS sequence"/>
</dbReference>
<keyword evidence="1" id="KW-0472">Membrane</keyword>
<feature type="transmembrane region" description="Helical" evidence="1">
    <location>
        <begin position="121"/>
        <end position="143"/>
    </location>
</feature>
<dbReference type="EMBL" id="UGKR01000003">
    <property type="protein sequence ID" value="STS91218.1"/>
    <property type="molecule type" value="Genomic_DNA"/>
</dbReference>
<accession>A0A7H4MLL8</accession>